<feature type="transmembrane region" description="Helical" evidence="6">
    <location>
        <begin position="449"/>
        <end position="467"/>
    </location>
</feature>
<dbReference type="GO" id="GO:0015086">
    <property type="term" value="F:cadmium ion transmembrane transporter activity"/>
    <property type="evidence" value="ECO:0007669"/>
    <property type="project" value="TreeGrafter"/>
</dbReference>
<comment type="caution">
    <text evidence="7">The sequence shown here is derived from an EMBL/GenBank/DDBJ whole genome shotgun (WGS) entry which is preliminary data.</text>
</comment>
<dbReference type="Proteomes" id="UP000243015">
    <property type="component" value="Unassembled WGS sequence"/>
</dbReference>
<feature type="compositionally biased region" description="Polar residues" evidence="5">
    <location>
        <begin position="16"/>
        <end position="32"/>
    </location>
</feature>
<keyword evidence="2 6" id="KW-0812">Transmembrane</keyword>
<dbReference type="AlphaFoldDB" id="A0A178ER61"/>
<evidence type="ECO:0000313" key="7">
    <source>
        <dbReference type="EMBL" id="OAL62550.1"/>
    </source>
</evidence>
<comment type="subcellular location">
    <subcellularLocation>
        <location evidence="1">Membrane</location>
        <topology evidence="1">Multi-pass membrane protein</topology>
    </subcellularLocation>
</comment>
<feature type="region of interest" description="Disordered" evidence="5">
    <location>
        <begin position="1"/>
        <end position="92"/>
    </location>
</feature>
<dbReference type="PANTHER" id="PTHR11706">
    <property type="entry name" value="SOLUTE CARRIER PROTEIN FAMILY 11 MEMBER"/>
    <property type="match status" value="1"/>
</dbReference>
<dbReference type="GO" id="GO:0005886">
    <property type="term" value="C:plasma membrane"/>
    <property type="evidence" value="ECO:0007669"/>
    <property type="project" value="TreeGrafter"/>
</dbReference>
<reference evidence="7 8" key="1">
    <citation type="submission" date="2016-05" db="EMBL/GenBank/DDBJ databases">
        <title>Genome sequencing of Trichophyton rubrum CMCC(F)T1i isolated from hair.</title>
        <authorList>
            <person name="Zhan P."/>
            <person name="Tao Y."/>
            <person name="Liu W."/>
        </authorList>
    </citation>
    <scope>NUCLEOTIDE SEQUENCE [LARGE SCALE GENOMIC DNA]</scope>
    <source>
        <strain evidence="8">CMCC(F)T1i</strain>
    </source>
</reference>
<keyword evidence="3 6" id="KW-1133">Transmembrane helix</keyword>
<gene>
    <name evidence="7" type="ORF">A7C99_7137</name>
</gene>
<feature type="transmembrane region" description="Helical" evidence="6">
    <location>
        <begin position="166"/>
        <end position="187"/>
    </location>
</feature>
<evidence type="ECO:0000313" key="8">
    <source>
        <dbReference type="Proteomes" id="UP000243015"/>
    </source>
</evidence>
<dbReference type="VEuPathDB" id="FungiDB:TERG_12058"/>
<feature type="transmembrane region" description="Helical" evidence="6">
    <location>
        <begin position="543"/>
        <end position="566"/>
    </location>
</feature>
<name>A0A178ER61_TRIRU</name>
<protein>
    <submittedName>
        <fullName evidence="7">Transporter smf2</fullName>
    </submittedName>
</protein>
<keyword evidence="4 6" id="KW-0472">Membrane</keyword>
<feature type="transmembrane region" description="Helical" evidence="6">
    <location>
        <begin position="402"/>
        <end position="428"/>
    </location>
</feature>
<evidence type="ECO:0000256" key="3">
    <source>
        <dbReference type="ARBA" id="ARBA00022989"/>
    </source>
</evidence>
<dbReference type="GO" id="GO:0034755">
    <property type="term" value="P:iron ion transmembrane transport"/>
    <property type="evidence" value="ECO:0007669"/>
    <property type="project" value="TreeGrafter"/>
</dbReference>
<evidence type="ECO:0000256" key="4">
    <source>
        <dbReference type="ARBA" id="ARBA00023136"/>
    </source>
</evidence>
<sequence>MNKTSRTDEPYEGDGYNQNPNPLSNDLVTNEALNGIVNSRELKKEDPQSLHGETQIVDRDKNANTHPATGSGEASNSLASPLTGQLPRGDNKLPLSQIATVTPDNEAAAPSGPENSCDSPIERVKKVLLKFCAFIGPGFMVSVAYIDPGNYSTGIAAGASYRFRLLFVILMANLFAILLQSLAIKLGTVSGLNLAEACRAFLPRWLNILLYILAEVAIIATDIAEVIGFAIGLNLLIPKIPLIVGCAISIFDVMIILFFYRPDGSMKALRVFEAVIMCLVIYQACGILGATVMPHSLYLGSGIVQPRLREYDAKSKLLPPELLSASSSVSEGVDKDKLHYIPSIRAIRHSLKISIAELTVSLFSFALFVNSAILIVAGASLYKNKDALEADIFGIHALLSKSISPAVGTIFALALLLSGISAGVICTIAGQMVSEGALNWKLRPWLRRLVTRSISIVPSIVIAAAVGRQGLNATLNASQVVLSIVLPFITAPLIYFTCLNKYMTVQPGSARCLARNEDIFRNNRLVVGAADQGESIIKMANSWYIAVIAGMVWLFITVMNVANLVLLGQGA</sequence>
<feature type="transmembrane region" description="Helical" evidence="6">
    <location>
        <begin position="479"/>
        <end position="499"/>
    </location>
</feature>
<dbReference type="Pfam" id="PF01566">
    <property type="entry name" value="Nramp"/>
    <property type="match status" value="1"/>
</dbReference>
<accession>A0A178ER61</accession>
<feature type="transmembrane region" description="Helical" evidence="6">
    <location>
        <begin position="358"/>
        <end position="382"/>
    </location>
</feature>
<feature type="transmembrane region" description="Helical" evidence="6">
    <location>
        <begin position="208"/>
        <end position="234"/>
    </location>
</feature>
<proteinExistence type="predicted"/>
<evidence type="ECO:0000256" key="5">
    <source>
        <dbReference type="SAM" id="MobiDB-lite"/>
    </source>
</evidence>
<feature type="transmembrane region" description="Helical" evidence="6">
    <location>
        <begin position="127"/>
        <end position="146"/>
    </location>
</feature>
<dbReference type="NCBIfam" id="NF037982">
    <property type="entry name" value="Nramp_1"/>
    <property type="match status" value="1"/>
</dbReference>
<dbReference type="VEuPathDB" id="FungiDB:TERG_12059"/>
<organism evidence="7 8">
    <name type="scientific">Trichophyton rubrum</name>
    <name type="common">Athlete's foot fungus</name>
    <name type="synonym">Epidermophyton rubrum</name>
    <dbReference type="NCBI Taxonomy" id="5551"/>
    <lineage>
        <taxon>Eukaryota</taxon>
        <taxon>Fungi</taxon>
        <taxon>Dikarya</taxon>
        <taxon>Ascomycota</taxon>
        <taxon>Pezizomycotina</taxon>
        <taxon>Eurotiomycetes</taxon>
        <taxon>Eurotiomycetidae</taxon>
        <taxon>Onygenales</taxon>
        <taxon>Arthrodermataceae</taxon>
        <taxon>Trichophyton</taxon>
    </lineage>
</organism>
<evidence type="ECO:0000256" key="2">
    <source>
        <dbReference type="ARBA" id="ARBA00022692"/>
    </source>
</evidence>
<dbReference type="GO" id="GO:0030026">
    <property type="term" value="P:intracellular manganese ion homeostasis"/>
    <property type="evidence" value="ECO:0007669"/>
    <property type="project" value="TreeGrafter"/>
</dbReference>
<dbReference type="PRINTS" id="PR00447">
    <property type="entry name" value="NATRESASSCMP"/>
</dbReference>
<dbReference type="InterPro" id="IPR001046">
    <property type="entry name" value="NRAMP_fam"/>
</dbReference>
<dbReference type="GO" id="GO:0005384">
    <property type="term" value="F:manganese ion transmembrane transporter activity"/>
    <property type="evidence" value="ECO:0007669"/>
    <property type="project" value="TreeGrafter"/>
</dbReference>
<feature type="compositionally biased region" description="Polar residues" evidence="5">
    <location>
        <begin position="64"/>
        <end position="83"/>
    </location>
</feature>
<dbReference type="PANTHER" id="PTHR11706:SF101">
    <property type="entry name" value="MANGANESE TRANSPORTER SMF1"/>
    <property type="match status" value="1"/>
</dbReference>
<evidence type="ECO:0000256" key="1">
    <source>
        <dbReference type="ARBA" id="ARBA00004141"/>
    </source>
</evidence>
<dbReference type="EMBL" id="LHPM01000019">
    <property type="protein sequence ID" value="OAL62550.1"/>
    <property type="molecule type" value="Genomic_DNA"/>
</dbReference>
<feature type="transmembrane region" description="Helical" evidence="6">
    <location>
        <begin position="240"/>
        <end position="260"/>
    </location>
</feature>
<evidence type="ECO:0000256" key="6">
    <source>
        <dbReference type="SAM" id="Phobius"/>
    </source>
</evidence>